<evidence type="ECO:0000313" key="3">
    <source>
        <dbReference type="RefSeq" id="XP_032346423.1"/>
    </source>
</evidence>
<dbReference type="GeneID" id="116666854"/>
<name>A0A8B8TWX2_CAMFR</name>
<reference evidence="3" key="1">
    <citation type="submission" date="2025-08" db="UniProtKB">
        <authorList>
            <consortium name="RefSeq"/>
        </authorList>
    </citation>
    <scope>IDENTIFICATION</scope>
    <source>
        <tissue evidence="3">Ear skin</tissue>
    </source>
</reference>
<gene>
    <name evidence="3" type="primary">LOC116666854</name>
</gene>
<proteinExistence type="predicted"/>
<keyword evidence="2" id="KW-1185">Reference proteome</keyword>
<feature type="region of interest" description="Disordered" evidence="1">
    <location>
        <begin position="1"/>
        <end position="129"/>
    </location>
</feature>
<dbReference type="AlphaFoldDB" id="A0A8B8TWX2"/>
<evidence type="ECO:0000313" key="2">
    <source>
        <dbReference type="Proteomes" id="UP000694856"/>
    </source>
</evidence>
<organism evidence="2 3">
    <name type="scientific">Camelus ferus</name>
    <name type="common">Wild bactrian camel</name>
    <name type="synonym">Camelus bactrianus ferus</name>
    <dbReference type="NCBI Taxonomy" id="419612"/>
    <lineage>
        <taxon>Eukaryota</taxon>
        <taxon>Metazoa</taxon>
        <taxon>Chordata</taxon>
        <taxon>Craniata</taxon>
        <taxon>Vertebrata</taxon>
        <taxon>Euteleostomi</taxon>
        <taxon>Mammalia</taxon>
        <taxon>Eutheria</taxon>
        <taxon>Laurasiatheria</taxon>
        <taxon>Artiodactyla</taxon>
        <taxon>Tylopoda</taxon>
        <taxon>Camelidae</taxon>
        <taxon>Camelus</taxon>
    </lineage>
</organism>
<sequence length="254" mass="26516">MAYESSKPYCEVNGSTNNTGEVRASETQGGAVTCPESPASTKGSAGFPGDSSRLSPLSFSSLPSPADLTPASSQRRASDPSPASPRAVAHLRACKQPQEQRPGGLQQGGGEEEPRTGPPPPPWDAAKATTSRKTFLPLRPPSKARLGPGCCCAPGSGVSALSHVPGDSNRSFCLPSSAHQVMAGRSSCLSYSLTSQGKVAGFQFWAFPEKNSTLVRSPRPKEVFAPGKTVHHPRATDLLGKGMPELLVLGPHFE</sequence>
<accession>A0A8B8TWX2</accession>
<dbReference type="Proteomes" id="UP000694856">
    <property type="component" value="Chromosome 11"/>
</dbReference>
<dbReference type="KEGG" id="cfr:116666854"/>
<evidence type="ECO:0000256" key="1">
    <source>
        <dbReference type="SAM" id="MobiDB-lite"/>
    </source>
</evidence>
<feature type="compositionally biased region" description="Polar residues" evidence="1">
    <location>
        <begin position="13"/>
        <end position="30"/>
    </location>
</feature>
<dbReference type="RefSeq" id="XP_032346423.1">
    <property type="nucleotide sequence ID" value="XM_032490532.1"/>
</dbReference>
<protein>
    <submittedName>
        <fullName evidence="3">Uncharacterized protein LOC116666854</fullName>
    </submittedName>
</protein>
<feature type="compositionally biased region" description="Low complexity" evidence="1">
    <location>
        <begin position="51"/>
        <end position="65"/>
    </location>
</feature>